<feature type="region of interest" description="Disordered" evidence="1">
    <location>
        <begin position="225"/>
        <end position="265"/>
    </location>
</feature>
<dbReference type="AlphaFoldDB" id="A0A371DTI4"/>
<name>A0A371DTI4_9APHY</name>
<evidence type="ECO:0000313" key="2">
    <source>
        <dbReference type="EMBL" id="RDX55842.1"/>
    </source>
</evidence>
<evidence type="ECO:0008006" key="4">
    <source>
        <dbReference type="Google" id="ProtNLM"/>
    </source>
</evidence>
<evidence type="ECO:0000313" key="3">
    <source>
        <dbReference type="Proteomes" id="UP000256964"/>
    </source>
</evidence>
<reference evidence="2 3" key="1">
    <citation type="journal article" date="2018" name="Biotechnol. Biofuels">
        <title>Integrative visual omics of the white-rot fungus Polyporus brumalis exposes the biotechnological potential of its oxidative enzymes for delignifying raw plant biomass.</title>
        <authorList>
            <person name="Miyauchi S."/>
            <person name="Rancon A."/>
            <person name="Drula E."/>
            <person name="Hage H."/>
            <person name="Chaduli D."/>
            <person name="Favel A."/>
            <person name="Grisel S."/>
            <person name="Henrissat B."/>
            <person name="Herpoel-Gimbert I."/>
            <person name="Ruiz-Duenas F.J."/>
            <person name="Chevret D."/>
            <person name="Hainaut M."/>
            <person name="Lin J."/>
            <person name="Wang M."/>
            <person name="Pangilinan J."/>
            <person name="Lipzen A."/>
            <person name="Lesage-Meessen L."/>
            <person name="Navarro D."/>
            <person name="Riley R."/>
            <person name="Grigoriev I.V."/>
            <person name="Zhou S."/>
            <person name="Raouche S."/>
            <person name="Rosso M.N."/>
        </authorList>
    </citation>
    <scope>NUCLEOTIDE SEQUENCE [LARGE SCALE GENOMIC DNA]</scope>
    <source>
        <strain evidence="2 3">BRFM 1820</strain>
    </source>
</reference>
<accession>A0A371DTI4</accession>
<evidence type="ECO:0000256" key="1">
    <source>
        <dbReference type="SAM" id="MobiDB-lite"/>
    </source>
</evidence>
<keyword evidence="3" id="KW-1185">Reference proteome</keyword>
<sequence>MLDMLRTEYEVKCSPIANLSKPQANKILKVQVALFVKSEWPFDRPVYPGQSPYDWWTALDESKTTNVTLQFLCRSLFALIPNSMVDERTQSSYTWMNSYLRNRQHVATVTRMIKIRNYCKYQADKPSPTRRPTVKFREMKGVIFGTSQPGSTSKVPTPAGRLPGSALAGNPVAEVPEDEVSDGESEDEMDDDSSDDEVDTFAADLWEVERLLEQLDLEAPLLRDQLSDKPVEVPKAGKGKEKTRMMPPSEPSSETVLTDADWEMD</sequence>
<feature type="compositionally biased region" description="Polar residues" evidence="1">
    <location>
        <begin position="145"/>
        <end position="155"/>
    </location>
</feature>
<organism evidence="2 3">
    <name type="scientific">Lentinus brumalis</name>
    <dbReference type="NCBI Taxonomy" id="2498619"/>
    <lineage>
        <taxon>Eukaryota</taxon>
        <taxon>Fungi</taxon>
        <taxon>Dikarya</taxon>
        <taxon>Basidiomycota</taxon>
        <taxon>Agaricomycotina</taxon>
        <taxon>Agaricomycetes</taxon>
        <taxon>Polyporales</taxon>
        <taxon>Polyporaceae</taxon>
        <taxon>Lentinus</taxon>
    </lineage>
</organism>
<gene>
    <name evidence="2" type="ORF">OH76DRAFT_574022</name>
</gene>
<dbReference type="EMBL" id="KZ857381">
    <property type="protein sequence ID" value="RDX55842.1"/>
    <property type="molecule type" value="Genomic_DNA"/>
</dbReference>
<protein>
    <recommendedName>
        <fullName evidence="4">HAT C-terminal dimerisation domain-containing protein</fullName>
    </recommendedName>
</protein>
<dbReference type="Proteomes" id="UP000256964">
    <property type="component" value="Unassembled WGS sequence"/>
</dbReference>
<dbReference type="STRING" id="139420.A0A371DTI4"/>
<feature type="region of interest" description="Disordered" evidence="1">
    <location>
        <begin position="144"/>
        <end position="197"/>
    </location>
</feature>
<dbReference type="OrthoDB" id="2803915at2759"/>
<feature type="compositionally biased region" description="Acidic residues" evidence="1">
    <location>
        <begin position="175"/>
        <end position="197"/>
    </location>
</feature>
<proteinExistence type="predicted"/>